<evidence type="ECO:0000313" key="17">
    <source>
        <dbReference type="Proteomes" id="UP000332515"/>
    </source>
</evidence>
<comment type="cofactor">
    <cofactor evidence="14">
        <name>[4Fe-4S] cluster</name>
        <dbReference type="ChEBI" id="CHEBI:49883"/>
    </cofactor>
    <text evidence="14">Binds 1 [4Fe-4S] cluster.</text>
</comment>
<evidence type="ECO:0000256" key="10">
    <source>
        <dbReference type="ARBA" id="ARBA00023004"/>
    </source>
</evidence>
<gene>
    <name evidence="16" type="primary">mutY</name>
    <name evidence="16" type="ORF">F0357_15030</name>
</gene>
<keyword evidence="12" id="KW-0234">DNA repair</keyword>
<comment type="catalytic activity">
    <reaction evidence="1 14">
        <text>Hydrolyzes free adenine bases from 7,8-dihydro-8-oxoguanine:adenine mismatched double-stranded DNA, leaving an apurinic site.</text>
        <dbReference type="EC" id="3.2.2.31"/>
    </reaction>
</comment>
<protein>
    <recommendedName>
        <fullName evidence="5 14">Adenine DNA glycosylase</fullName>
        <ecNumber evidence="4 14">3.2.2.31</ecNumber>
    </recommendedName>
</protein>
<evidence type="ECO:0000256" key="2">
    <source>
        <dbReference type="ARBA" id="ARBA00002933"/>
    </source>
</evidence>
<dbReference type="InterPro" id="IPR003265">
    <property type="entry name" value="HhH-GPD_domain"/>
</dbReference>
<keyword evidence="8 14" id="KW-0227">DNA damage</keyword>
<dbReference type="PROSITE" id="PS00764">
    <property type="entry name" value="ENDONUCLEASE_III_1"/>
    <property type="match status" value="1"/>
</dbReference>
<dbReference type="GO" id="GO:0046872">
    <property type="term" value="F:metal ion binding"/>
    <property type="evidence" value="ECO:0007669"/>
    <property type="project" value="UniProtKB-UniRule"/>
</dbReference>
<dbReference type="InterPro" id="IPR011257">
    <property type="entry name" value="DNA_glycosylase"/>
</dbReference>
<dbReference type="InterPro" id="IPR029119">
    <property type="entry name" value="MutY_C"/>
</dbReference>
<keyword evidence="6" id="KW-0004">4Fe-4S</keyword>
<organism evidence="16 17">
    <name type="scientific">Segnochrobactrum spirostomi</name>
    <dbReference type="NCBI Taxonomy" id="2608987"/>
    <lineage>
        <taxon>Bacteria</taxon>
        <taxon>Pseudomonadati</taxon>
        <taxon>Pseudomonadota</taxon>
        <taxon>Alphaproteobacteria</taxon>
        <taxon>Hyphomicrobiales</taxon>
        <taxon>Segnochrobactraceae</taxon>
        <taxon>Segnochrobactrum</taxon>
    </lineage>
</organism>
<keyword evidence="11" id="KW-0411">Iron-sulfur</keyword>
<dbReference type="FunFam" id="1.10.340.30:FF:000002">
    <property type="entry name" value="Adenine DNA glycosylase"/>
    <property type="match status" value="1"/>
</dbReference>
<evidence type="ECO:0000256" key="14">
    <source>
        <dbReference type="RuleBase" id="RU365096"/>
    </source>
</evidence>
<dbReference type="Proteomes" id="UP000332515">
    <property type="component" value="Unassembled WGS sequence"/>
</dbReference>
<dbReference type="InterPro" id="IPR015797">
    <property type="entry name" value="NUDIX_hydrolase-like_dom_sf"/>
</dbReference>
<dbReference type="SUPFAM" id="SSF48150">
    <property type="entry name" value="DNA-glycosylase"/>
    <property type="match status" value="1"/>
</dbReference>
<keyword evidence="10 14" id="KW-0408">Iron</keyword>
<dbReference type="CDD" id="cd03431">
    <property type="entry name" value="NUDIX_DNA_Glycosylase_C-MutY"/>
    <property type="match status" value="1"/>
</dbReference>
<sequence length="372" mass="40044">MPRRIRSPSSPAVSPAAPRLDAPRAADLLAWYDRHARVLPWRVGPAERKAGARPDPYRVWLSEVMLQQTTVAAVKSYFAFFTGRWPSVGDLAAAPEEDVMKAWAGLGYYARARNLKRCAEVVAGSLGGRFPDDEAGLRELPGIGAYTSAAIAAIAFGRPAAVVDGNVERVITRIAAIETPLPEAKPAIRAVVERLVPADRPGEFAEAMMDLGATICTPKRPACALCPWNAACAAHARGDEETFPVKAAKAERPVRRGAAFVAVRADGAVLVRRRPPKGLLGGMTEVPTGAWSPAYDREEALAGAPFHAPWRRLPAPVEHTFTHFHLVLDVFRADLPAGTPPPDGAWWSSRRDILGEALPSVFRKVVEAGLGL</sequence>
<name>A0A6A7Y7E1_9HYPH</name>
<dbReference type="Gene3D" id="3.90.79.10">
    <property type="entry name" value="Nucleoside Triphosphate Pyrophosphohydrolase"/>
    <property type="match status" value="1"/>
</dbReference>
<evidence type="ECO:0000256" key="13">
    <source>
        <dbReference type="ARBA" id="ARBA00023295"/>
    </source>
</evidence>
<dbReference type="GO" id="GO:0006298">
    <property type="term" value="P:mismatch repair"/>
    <property type="evidence" value="ECO:0007669"/>
    <property type="project" value="TreeGrafter"/>
</dbReference>
<dbReference type="AlphaFoldDB" id="A0A6A7Y7E1"/>
<dbReference type="GO" id="GO:0034039">
    <property type="term" value="F:8-oxo-7,8-dihydroguanine DNA N-glycosylase activity"/>
    <property type="evidence" value="ECO:0007669"/>
    <property type="project" value="TreeGrafter"/>
</dbReference>
<keyword evidence="9" id="KW-0378">Hydrolase</keyword>
<evidence type="ECO:0000256" key="11">
    <source>
        <dbReference type="ARBA" id="ARBA00023014"/>
    </source>
</evidence>
<evidence type="ECO:0000313" key="16">
    <source>
        <dbReference type="EMBL" id="MQT13928.1"/>
    </source>
</evidence>
<evidence type="ECO:0000256" key="7">
    <source>
        <dbReference type="ARBA" id="ARBA00022723"/>
    </source>
</evidence>
<comment type="caution">
    <text evidence="16">The sequence shown here is derived from an EMBL/GenBank/DDBJ whole genome shotgun (WGS) entry which is preliminary data.</text>
</comment>
<evidence type="ECO:0000256" key="5">
    <source>
        <dbReference type="ARBA" id="ARBA00022023"/>
    </source>
</evidence>
<keyword evidence="7" id="KW-0479">Metal-binding</keyword>
<comment type="function">
    <text evidence="2">Adenine glycosylase active on G-A mispairs. MutY also corrects error-prone DNA synthesis past GO lesions which are due to the oxidatively damaged form of guanine: 7,8-dihydro-8-oxoguanine (8-oxo-dGTP).</text>
</comment>
<evidence type="ECO:0000256" key="1">
    <source>
        <dbReference type="ARBA" id="ARBA00000843"/>
    </source>
</evidence>
<dbReference type="PANTHER" id="PTHR42944:SF1">
    <property type="entry name" value="ADENINE DNA GLYCOSYLASE"/>
    <property type="match status" value="1"/>
</dbReference>
<dbReference type="CDD" id="cd00056">
    <property type="entry name" value="ENDO3c"/>
    <property type="match status" value="1"/>
</dbReference>
<dbReference type="GO" id="GO:0035485">
    <property type="term" value="F:adenine/guanine mispair binding"/>
    <property type="evidence" value="ECO:0007669"/>
    <property type="project" value="TreeGrafter"/>
</dbReference>
<dbReference type="SUPFAM" id="SSF55811">
    <property type="entry name" value="Nudix"/>
    <property type="match status" value="1"/>
</dbReference>
<keyword evidence="17" id="KW-1185">Reference proteome</keyword>
<evidence type="ECO:0000256" key="6">
    <source>
        <dbReference type="ARBA" id="ARBA00022485"/>
    </source>
</evidence>
<dbReference type="Pfam" id="PF00730">
    <property type="entry name" value="HhH-GPD"/>
    <property type="match status" value="1"/>
</dbReference>
<dbReference type="Gene3D" id="1.10.1670.10">
    <property type="entry name" value="Helix-hairpin-Helix base-excision DNA repair enzymes (C-terminal)"/>
    <property type="match status" value="1"/>
</dbReference>
<evidence type="ECO:0000256" key="3">
    <source>
        <dbReference type="ARBA" id="ARBA00008343"/>
    </source>
</evidence>
<dbReference type="InterPro" id="IPR004035">
    <property type="entry name" value="Endouclease-III_FeS-bd_BS"/>
</dbReference>
<feature type="domain" description="HhH-GPD" evidence="15">
    <location>
        <begin position="65"/>
        <end position="214"/>
    </location>
</feature>
<dbReference type="GO" id="GO:0000701">
    <property type="term" value="F:purine-specific mismatch base pair DNA N-glycosylase activity"/>
    <property type="evidence" value="ECO:0007669"/>
    <property type="project" value="UniProtKB-EC"/>
</dbReference>
<dbReference type="EC" id="3.2.2.31" evidence="4 14"/>
<dbReference type="GO" id="GO:0051539">
    <property type="term" value="F:4 iron, 4 sulfur cluster binding"/>
    <property type="evidence" value="ECO:0007669"/>
    <property type="project" value="UniProtKB-UniRule"/>
</dbReference>
<comment type="similarity">
    <text evidence="3 14">Belongs to the Nth/MutY family.</text>
</comment>
<evidence type="ECO:0000256" key="9">
    <source>
        <dbReference type="ARBA" id="ARBA00022801"/>
    </source>
</evidence>
<dbReference type="GO" id="GO:0032357">
    <property type="term" value="F:oxidized purine DNA binding"/>
    <property type="evidence" value="ECO:0007669"/>
    <property type="project" value="TreeGrafter"/>
</dbReference>
<keyword evidence="13 14" id="KW-0326">Glycosidase</keyword>
<dbReference type="Gene3D" id="1.10.340.30">
    <property type="entry name" value="Hypothetical protein, domain 2"/>
    <property type="match status" value="1"/>
</dbReference>
<dbReference type="SMART" id="SM00478">
    <property type="entry name" value="ENDO3c"/>
    <property type="match status" value="1"/>
</dbReference>
<dbReference type="InterPro" id="IPR023170">
    <property type="entry name" value="HhH_base_excis_C"/>
</dbReference>
<dbReference type="Pfam" id="PF14815">
    <property type="entry name" value="NUDIX_4"/>
    <property type="match status" value="1"/>
</dbReference>
<dbReference type="EMBL" id="VWNA01000001">
    <property type="protein sequence ID" value="MQT13928.1"/>
    <property type="molecule type" value="Genomic_DNA"/>
</dbReference>
<reference evidence="16 17" key="1">
    <citation type="submission" date="2019-09" db="EMBL/GenBank/DDBJ databases">
        <title>Segnochrobactrum spirostomi gen. nov., sp. nov., isolated from the ciliate Spirostomum cf. yagiui and description of a novel family, Segnochrobactraceae fam. nov. within the order Rhizobiales of the class Alphaproteobacteria.</title>
        <authorList>
            <person name="Akter S."/>
            <person name="Shazib S.U.A."/>
            <person name="Shin M.K."/>
        </authorList>
    </citation>
    <scope>NUCLEOTIDE SEQUENCE [LARGE SCALE GENOMIC DNA]</scope>
    <source>
        <strain evidence="16 17">Sp-1</strain>
    </source>
</reference>
<accession>A0A6A7Y7E1</accession>
<dbReference type="PANTHER" id="PTHR42944">
    <property type="entry name" value="ADENINE DNA GLYCOSYLASE"/>
    <property type="match status" value="1"/>
</dbReference>
<dbReference type="GO" id="GO:0006284">
    <property type="term" value="P:base-excision repair"/>
    <property type="evidence" value="ECO:0007669"/>
    <property type="project" value="UniProtKB-UniRule"/>
</dbReference>
<evidence type="ECO:0000256" key="12">
    <source>
        <dbReference type="ARBA" id="ARBA00023204"/>
    </source>
</evidence>
<dbReference type="InterPro" id="IPR044298">
    <property type="entry name" value="MIG/MutY"/>
</dbReference>
<evidence type="ECO:0000256" key="4">
    <source>
        <dbReference type="ARBA" id="ARBA00012045"/>
    </source>
</evidence>
<evidence type="ECO:0000256" key="8">
    <source>
        <dbReference type="ARBA" id="ARBA00022763"/>
    </source>
</evidence>
<dbReference type="NCBIfam" id="TIGR01084">
    <property type="entry name" value="mutY"/>
    <property type="match status" value="1"/>
</dbReference>
<evidence type="ECO:0000259" key="15">
    <source>
        <dbReference type="SMART" id="SM00478"/>
    </source>
</evidence>
<proteinExistence type="inferred from homology"/>
<dbReference type="RefSeq" id="WP_153483588.1">
    <property type="nucleotide sequence ID" value="NZ_VWNA01000001.1"/>
</dbReference>
<dbReference type="InterPro" id="IPR005760">
    <property type="entry name" value="A/G_AdeGlyc_MutY"/>
</dbReference>